<keyword evidence="11" id="KW-0472">Membrane</keyword>
<feature type="region of interest" description="Disordered" evidence="10">
    <location>
        <begin position="454"/>
        <end position="510"/>
    </location>
</feature>
<dbReference type="PANTHER" id="PTHR24421:SF10">
    <property type="entry name" value="NITRATE_NITRITE SENSOR PROTEIN NARQ"/>
    <property type="match status" value="1"/>
</dbReference>
<dbReference type="GO" id="GO:0016020">
    <property type="term" value="C:membrane"/>
    <property type="evidence" value="ECO:0007669"/>
    <property type="project" value="InterPro"/>
</dbReference>
<feature type="coiled-coil region" evidence="9">
    <location>
        <begin position="195"/>
        <end position="234"/>
    </location>
</feature>
<evidence type="ECO:0000259" key="12">
    <source>
        <dbReference type="Pfam" id="PF07730"/>
    </source>
</evidence>
<evidence type="ECO:0000256" key="5">
    <source>
        <dbReference type="ARBA" id="ARBA00022741"/>
    </source>
</evidence>
<evidence type="ECO:0000256" key="8">
    <source>
        <dbReference type="ARBA" id="ARBA00023012"/>
    </source>
</evidence>
<dbReference type="PANTHER" id="PTHR24421">
    <property type="entry name" value="NITRATE/NITRITE SENSOR PROTEIN NARX-RELATED"/>
    <property type="match status" value="1"/>
</dbReference>
<feature type="region of interest" description="Disordered" evidence="10">
    <location>
        <begin position="1"/>
        <end position="46"/>
    </location>
</feature>
<evidence type="ECO:0000313" key="14">
    <source>
        <dbReference type="Proteomes" id="UP000629619"/>
    </source>
</evidence>
<evidence type="ECO:0000256" key="10">
    <source>
        <dbReference type="SAM" id="MobiDB-lite"/>
    </source>
</evidence>
<dbReference type="SUPFAM" id="SSF55874">
    <property type="entry name" value="ATPase domain of HSP90 chaperone/DNA topoisomerase II/histidine kinase"/>
    <property type="match status" value="1"/>
</dbReference>
<evidence type="ECO:0000256" key="3">
    <source>
        <dbReference type="ARBA" id="ARBA00022553"/>
    </source>
</evidence>
<dbReference type="Pfam" id="PF07730">
    <property type="entry name" value="HisKA_3"/>
    <property type="match status" value="1"/>
</dbReference>
<feature type="transmembrane region" description="Helical" evidence="11">
    <location>
        <begin position="141"/>
        <end position="162"/>
    </location>
</feature>
<keyword evidence="8" id="KW-0902">Two-component regulatory system</keyword>
<evidence type="ECO:0000256" key="9">
    <source>
        <dbReference type="SAM" id="Coils"/>
    </source>
</evidence>
<keyword evidence="11" id="KW-1133">Transmembrane helix</keyword>
<dbReference type="EC" id="2.7.13.3" evidence="2"/>
<feature type="compositionally biased region" description="Low complexity" evidence="10">
    <location>
        <begin position="455"/>
        <end position="489"/>
    </location>
</feature>
<comment type="catalytic activity">
    <reaction evidence="1">
        <text>ATP + protein L-histidine = ADP + protein N-phospho-L-histidine.</text>
        <dbReference type="EC" id="2.7.13.3"/>
    </reaction>
</comment>
<reference evidence="13" key="1">
    <citation type="submission" date="2021-01" db="EMBL/GenBank/DDBJ databases">
        <title>Whole genome shotgun sequence of Actinoplanes siamensis NBRC 109076.</title>
        <authorList>
            <person name="Komaki H."/>
            <person name="Tamura T."/>
        </authorList>
    </citation>
    <scope>NUCLEOTIDE SEQUENCE</scope>
    <source>
        <strain evidence="13">NBRC 109076</strain>
    </source>
</reference>
<dbReference type="AlphaFoldDB" id="A0A919NA14"/>
<protein>
    <recommendedName>
        <fullName evidence="2">histidine kinase</fullName>
        <ecNumber evidence="2">2.7.13.3</ecNumber>
    </recommendedName>
</protein>
<accession>A0A919NA14</accession>
<dbReference type="InterPro" id="IPR050482">
    <property type="entry name" value="Sensor_HK_TwoCompSys"/>
</dbReference>
<dbReference type="InterPro" id="IPR011712">
    <property type="entry name" value="Sig_transdc_His_kin_sub3_dim/P"/>
</dbReference>
<dbReference type="CDD" id="cd16917">
    <property type="entry name" value="HATPase_UhpB-NarQ-NarX-like"/>
    <property type="match status" value="1"/>
</dbReference>
<dbReference type="InterPro" id="IPR036890">
    <property type="entry name" value="HATPase_C_sf"/>
</dbReference>
<dbReference type="Gene3D" id="3.30.565.10">
    <property type="entry name" value="Histidine kinase-like ATPase, C-terminal domain"/>
    <property type="match status" value="1"/>
</dbReference>
<dbReference type="Gene3D" id="1.20.5.1930">
    <property type="match status" value="1"/>
</dbReference>
<feature type="compositionally biased region" description="Basic and acidic residues" evidence="10">
    <location>
        <begin position="1"/>
        <end position="16"/>
    </location>
</feature>
<evidence type="ECO:0000256" key="2">
    <source>
        <dbReference type="ARBA" id="ARBA00012438"/>
    </source>
</evidence>
<name>A0A919NA14_9ACTN</name>
<keyword evidence="11" id="KW-0812">Transmembrane</keyword>
<dbReference type="GO" id="GO:0005524">
    <property type="term" value="F:ATP binding"/>
    <property type="evidence" value="ECO:0007669"/>
    <property type="project" value="UniProtKB-KW"/>
</dbReference>
<dbReference type="RefSeq" id="WP_203682708.1">
    <property type="nucleotide sequence ID" value="NZ_BOMW01000046.1"/>
</dbReference>
<keyword evidence="4" id="KW-0808">Transferase</keyword>
<dbReference type="GO" id="GO:0000155">
    <property type="term" value="F:phosphorelay sensor kinase activity"/>
    <property type="evidence" value="ECO:0007669"/>
    <property type="project" value="InterPro"/>
</dbReference>
<feature type="compositionally biased region" description="Low complexity" evidence="10">
    <location>
        <begin position="379"/>
        <end position="409"/>
    </location>
</feature>
<feature type="transmembrane region" description="Helical" evidence="11">
    <location>
        <begin position="174"/>
        <end position="196"/>
    </location>
</feature>
<keyword evidence="3" id="KW-0597">Phosphoprotein</keyword>
<dbReference type="EMBL" id="BOMW01000046">
    <property type="protein sequence ID" value="GIF07309.1"/>
    <property type="molecule type" value="Genomic_DNA"/>
</dbReference>
<keyword evidence="6 13" id="KW-0418">Kinase</keyword>
<feature type="region of interest" description="Disordered" evidence="10">
    <location>
        <begin position="379"/>
        <end position="420"/>
    </location>
</feature>
<gene>
    <name evidence="13" type="ORF">Asi03nite_48470</name>
</gene>
<organism evidence="13 14">
    <name type="scientific">Actinoplanes siamensis</name>
    <dbReference type="NCBI Taxonomy" id="1223317"/>
    <lineage>
        <taxon>Bacteria</taxon>
        <taxon>Bacillati</taxon>
        <taxon>Actinomycetota</taxon>
        <taxon>Actinomycetes</taxon>
        <taxon>Micromonosporales</taxon>
        <taxon>Micromonosporaceae</taxon>
        <taxon>Actinoplanes</taxon>
    </lineage>
</organism>
<feature type="domain" description="Signal transduction histidine kinase subgroup 3 dimerisation and phosphoacceptor" evidence="12">
    <location>
        <begin position="226"/>
        <end position="291"/>
    </location>
</feature>
<evidence type="ECO:0000256" key="6">
    <source>
        <dbReference type="ARBA" id="ARBA00022777"/>
    </source>
</evidence>
<keyword evidence="7" id="KW-0067">ATP-binding</keyword>
<evidence type="ECO:0000313" key="13">
    <source>
        <dbReference type="EMBL" id="GIF07309.1"/>
    </source>
</evidence>
<keyword evidence="9" id="KW-0175">Coiled coil</keyword>
<dbReference type="GO" id="GO:0046983">
    <property type="term" value="F:protein dimerization activity"/>
    <property type="evidence" value="ECO:0007669"/>
    <property type="project" value="InterPro"/>
</dbReference>
<evidence type="ECO:0000256" key="4">
    <source>
        <dbReference type="ARBA" id="ARBA00022679"/>
    </source>
</evidence>
<sequence>MRERGRDGRRWPEGRRNAWCSDAPAPPSKVPGEQPSRRRARGAHTGWPPGSAVIATVAHLVGANHLAEGGGLFRPWDPLTTVLLLIGPVALFWRRRAPIPVFVIASAASVLFATTAAPDARYGVAPAIALYSVARQGRRQAALICASTAWAVWLGVVAGLAGPLALDPGVRPSVGQACLAAAGLGLMILLGGAARIRAQNDAEQARTRAEQARAREEQRRRQASEERLRIARELHDVLGHHLSLINVQAGVGLHLMDQRPEQAREALTAIRSASAEALREVRAVLGVLRTEGEAAPRQPALGLNRLGELTASAGIPVRTTVTGEPRELPAEVDRAAYRIVQEALTNVRRHAAGPQPEADVAVGYLPAALYLSIRNGGPAGADDAGPARADNGGPAGADDAGLAEAEPAPSSSDGEEGSGIAGMRARAESLGGRLEAGRPPAGGFLVTVILPTGSVPAGPAAGRTAAGSAAGVVADPGPPGRARAGGAVDPGERGRAVPGDGDQVTSEGER</sequence>
<evidence type="ECO:0000256" key="7">
    <source>
        <dbReference type="ARBA" id="ARBA00022840"/>
    </source>
</evidence>
<dbReference type="Proteomes" id="UP000629619">
    <property type="component" value="Unassembled WGS sequence"/>
</dbReference>
<evidence type="ECO:0000256" key="1">
    <source>
        <dbReference type="ARBA" id="ARBA00000085"/>
    </source>
</evidence>
<keyword evidence="14" id="KW-1185">Reference proteome</keyword>
<evidence type="ECO:0000256" key="11">
    <source>
        <dbReference type="SAM" id="Phobius"/>
    </source>
</evidence>
<keyword evidence="5" id="KW-0547">Nucleotide-binding</keyword>
<comment type="caution">
    <text evidence="13">The sequence shown here is derived from an EMBL/GenBank/DDBJ whole genome shotgun (WGS) entry which is preliminary data.</text>
</comment>
<proteinExistence type="predicted"/>